<keyword evidence="2" id="KW-1185">Reference proteome</keyword>
<feature type="non-terminal residue" evidence="1">
    <location>
        <position position="1"/>
    </location>
</feature>
<evidence type="ECO:0000313" key="2">
    <source>
        <dbReference type="Proteomes" id="UP000030764"/>
    </source>
</evidence>
<dbReference type="Proteomes" id="UP000030764">
    <property type="component" value="Unassembled WGS sequence"/>
</dbReference>
<dbReference type="EMBL" id="KL363225">
    <property type="protein sequence ID" value="KFD52618.1"/>
    <property type="molecule type" value="Genomic_DNA"/>
</dbReference>
<proteinExistence type="predicted"/>
<protein>
    <submittedName>
        <fullName evidence="1">Uncharacterized protein</fullName>
    </submittedName>
</protein>
<organism evidence="1 2">
    <name type="scientific">Trichuris suis</name>
    <name type="common">pig whipworm</name>
    <dbReference type="NCBI Taxonomy" id="68888"/>
    <lineage>
        <taxon>Eukaryota</taxon>
        <taxon>Metazoa</taxon>
        <taxon>Ecdysozoa</taxon>
        <taxon>Nematoda</taxon>
        <taxon>Enoplea</taxon>
        <taxon>Dorylaimia</taxon>
        <taxon>Trichinellida</taxon>
        <taxon>Trichuridae</taxon>
        <taxon>Trichuris</taxon>
    </lineage>
</organism>
<feature type="non-terminal residue" evidence="1">
    <location>
        <position position="117"/>
    </location>
</feature>
<sequence>IVDCWNTLTCTQLWQVQRRVGPINNSSNGHFVQKSSSTNQKFIRRAIMLLLLAVSTMIRQDVKASRLSDHRFKSSILPTLKVSSTQSSDFEMISIDSFPRGISIILRTMVPSSAIRP</sequence>
<gene>
    <name evidence="1" type="ORF">M513_06465</name>
</gene>
<dbReference type="AlphaFoldDB" id="A0A085M5X2"/>
<name>A0A085M5X2_9BILA</name>
<evidence type="ECO:0000313" key="1">
    <source>
        <dbReference type="EMBL" id="KFD52618.1"/>
    </source>
</evidence>
<reference evidence="1 2" key="1">
    <citation type="journal article" date="2014" name="Nat. Genet.">
        <title>Genome and transcriptome of the porcine whipworm Trichuris suis.</title>
        <authorList>
            <person name="Jex A.R."/>
            <person name="Nejsum P."/>
            <person name="Schwarz E.M."/>
            <person name="Hu L."/>
            <person name="Young N.D."/>
            <person name="Hall R.S."/>
            <person name="Korhonen P.K."/>
            <person name="Liao S."/>
            <person name="Thamsborg S."/>
            <person name="Xia J."/>
            <person name="Xu P."/>
            <person name="Wang S."/>
            <person name="Scheerlinck J.P."/>
            <person name="Hofmann A."/>
            <person name="Sternberg P.W."/>
            <person name="Wang J."/>
            <person name="Gasser R.B."/>
        </authorList>
    </citation>
    <scope>NUCLEOTIDE SEQUENCE [LARGE SCALE GENOMIC DNA]</scope>
    <source>
        <strain evidence="1">DCEP-RM93M</strain>
    </source>
</reference>
<accession>A0A085M5X2</accession>